<organism evidence="2 3">
    <name type="scientific">Iris pallida</name>
    <name type="common">Sweet iris</name>
    <dbReference type="NCBI Taxonomy" id="29817"/>
    <lineage>
        <taxon>Eukaryota</taxon>
        <taxon>Viridiplantae</taxon>
        <taxon>Streptophyta</taxon>
        <taxon>Embryophyta</taxon>
        <taxon>Tracheophyta</taxon>
        <taxon>Spermatophyta</taxon>
        <taxon>Magnoliopsida</taxon>
        <taxon>Liliopsida</taxon>
        <taxon>Asparagales</taxon>
        <taxon>Iridaceae</taxon>
        <taxon>Iridoideae</taxon>
        <taxon>Irideae</taxon>
        <taxon>Iris</taxon>
    </lineage>
</organism>
<feature type="compositionally biased region" description="Low complexity" evidence="1">
    <location>
        <begin position="50"/>
        <end position="59"/>
    </location>
</feature>
<protein>
    <submittedName>
        <fullName evidence="2">Protein TRANSPARENT TESTA GLABRA 1</fullName>
    </submittedName>
</protein>
<dbReference type="AlphaFoldDB" id="A0AAX6G5R4"/>
<feature type="compositionally biased region" description="Polar residues" evidence="1">
    <location>
        <begin position="14"/>
        <end position="31"/>
    </location>
</feature>
<name>A0AAX6G5R4_IRIPA</name>
<evidence type="ECO:0000313" key="2">
    <source>
        <dbReference type="EMBL" id="KAJ6823511.1"/>
    </source>
</evidence>
<gene>
    <name evidence="2" type="ORF">M6B38_383095</name>
</gene>
<dbReference type="Proteomes" id="UP001140949">
    <property type="component" value="Unassembled WGS sequence"/>
</dbReference>
<feature type="region of interest" description="Disordered" evidence="1">
    <location>
        <begin position="14"/>
        <end position="112"/>
    </location>
</feature>
<proteinExistence type="predicted"/>
<reference evidence="2" key="2">
    <citation type="submission" date="2023-04" db="EMBL/GenBank/DDBJ databases">
        <authorList>
            <person name="Bruccoleri R.E."/>
            <person name="Oakeley E.J."/>
            <person name="Faust A.-M."/>
            <person name="Dessus-Babus S."/>
            <person name="Altorfer M."/>
            <person name="Burckhardt D."/>
            <person name="Oertli M."/>
            <person name="Naumann U."/>
            <person name="Petersen F."/>
            <person name="Wong J."/>
        </authorList>
    </citation>
    <scope>NUCLEOTIDE SEQUENCE</scope>
    <source>
        <strain evidence="2">GSM-AAB239-AS_SAM_17_03QT</strain>
        <tissue evidence="2">Leaf</tissue>
    </source>
</reference>
<comment type="caution">
    <text evidence="2">The sequence shown here is derived from an EMBL/GenBank/DDBJ whole genome shotgun (WGS) entry which is preliminary data.</text>
</comment>
<evidence type="ECO:0000256" key="1">
    <source>
        <dbReference type="SAM" id="MobiDB-lite"/>
    </source>
</evidence>
<dbReference type="EMBL" id="JANAVB010022799">
    <property type="protein sequence ID" value="KAJ6823511.1"/>
    <property type="molecule type" value="Genomic_DNA"/>
</dbReference>
<evidence type="ECO:0000313" key="3">
    <source>
        <dbReference type="Proteomes" id="UP001140949"/>
    </source>
</evidence>
<sequence length="112" mass="11750">MDLVSRASLRIPTAASTLRSAPPYSGTTVGKNSDACVSPDPASKGPTNQSSSRLLCRAAASKRRTPLAEPKQRAEPDDFLVGKSPPYPPRAGSSSTDHGESPFLKLSLSLNN</sequence>
<keyword evidence="3" id="KW-1185">Reference proteome</keyword>
<reference evidence="2" key="1">
    <citation type="journal article" date="2023" name="GigaByte">
        <title>Genome assembly of the bearded iris, Iris pallida Lam.</title>
        <authorList>
            <person name="Bruccoleri R.E."/>
            <person name="Oakeley E.J."/>
            <person name="Faust A.M.E."/>
            <person name="Altorfer M."/>
            <person name="Dessus-Babus S."/>
            <person name="Burckhardt D."/>
            <person name="Oertli M."/>
            <person name="Naumann U."/>
            <person name="Petersen F."/>
            <person name="Wong J."/>
        </authorList>
    </citation>
    <scope>NUCLEOTIDE SEQUENCE</scope>
    <source>
        <strain evidence="2">GSM-AAB239-AS_SAM_17_03QT</strain>
    </source>
</reference>
<accession>A0AAX6G5R4</accession>